<accession>A0ABU1J742</accession>
<reference evidence="1 2" key="1">
    <citation type="submission" date="2023-07" db="EMBL/GenBank/DDBJ databases">
        <title>Sequencing the genomes of 1000 actinobacteria strains.</title>
        <authorList>
            <person name="Klenk H.-P."/>
        </authorList>
    </citation>
    <scope>NUCLEOTIDE SEQUENCE [LARGE SCALE GENOMIC DNA]</scope>
    <source>
        <strain evidence="1 2">DSM 14555</strain>
    </source>
</reference>
<organism evidence="1 2">
    <name type="scientific">Arthrobacter russicus</name>
    <dbReference type="NCBI Taxonomy" id="172040"/>
    <lineage>
        <taxon>Bacteria</taxon>
        <taxon>Bacillati</taxon>
        <taxon>Actinomycetota</taxon>
        <taxon>Actinomycetes</taxon>
        <taxon>Micrococcales</taxon>
        <taxon>Micrococcaceae</taxon>
        <taxon>Arthrobacter</taxon>
    </lineage>
</organism>
<dbReference type="EMBL" id="JAVDQF010000001">
    <property type="protein sequence ID" value="MDR6268183.1"/>
    <property type="molecule type" value="Genomic_DNA"/>
</dbReference>
<evidence type="ECO:0000313" key="2">
    <source>
        <dbReference type="Proteomes" id="UP001185069"/>
    </source>
</evidence>
<gene>
    <name evidence="1" type="ORF">JOE69_000421</name>
</gene>
<sequence length="35" mass="4008">MRHSWNLSQPRTGLVLRKIPSRLRRDALADFSASA</sequence>
<dbReference type="Proteomes" id="UP001185069">
    <property type="component" value="Unassembled WGS sequence"/>
</dbReference>
<comment type="caution">
    <text evidence="1">The sequence shown here is derived from an EMBL/GenBank/DDBJ whole genome shotgun (WGS) entry which is preliminary data.</text>
</comment>
<name>A0ABU1J742_9MICC</name>
<evidence type="ECO:0000313" key="1">
    <source>
        <dbReference type="EMBL" id="MDR6268183.1"/>
    </source>
</evidence>
<protein>
    <submittedName>
        <fullName evidence="1">Uncharacterized protein</fullName>
    </submittedName>
</protein>
<proteinExistence type="predicted"/>
<keyword evidence="2" id="KW-1185">Reference proteome</keyword>